<accession>A0A284QUK7</accession>
<dbReference type="OrthoDB" id="532630at2759"/>
<keyword evidence="3" id="KW-0496">Mitochondrion</keyword>
<keyword evidence="6" id="KW-1185">Reference proteome</keyword>
<name>A0A284QUK7_ARMOS</name>
<dbReference type="GO" id="GO:0005743">
    <property type="term" value="C:mitochondrial inner membrane"/>
    <property type="evidence" value="ECO:0007669"/>
    <property type="project" value="UniProtKB-SubCell"/>
</dbReference>
<dbReference type="Pfam" id="PF08583">
    <property type="entry name" value="Cmc1"/>
    <property type="match status" value="1"/>
</dbReference>
<keyword evidence="3" id="KW-0472">Membrane</keyword>
<feature type="region of interest" description="Disordered" evidence="4">
    <location>
        <begin position="55"/>
        <end position="79"/>
    </location>
</feature>
<dbReference type="EMBL" id="FUEG01000002">
    <property type="protein sequence ID" value="SJL00175.1"/>
    <property type="molecule type" value="Genomic_DNA"/>
</dbReference>
<protein>
    <recommendedName>
        <fullName evidence="3">COX assembly mitochondrial protein</fullName>
    </recommendedName>
</protein>
<proteinExistence type="inferred from homology"/>
<organism evidence="5 6">
    <name type="scientific">Armillaria ostoyae</name>
    <name type="common">Armillaria root rot fungus</name>
    <dbReference type="NCBI Taxonomy" id="47428"/>
    <lineage>
        <taxon>Eukaryota</taxon>
        <taxon>Fungi</taxon>
        <taxon>Dikarya</taxon>
        <taxon>Basidiomycota</taxon>
        <taxon>Agaricomycotina</taxon>
        <taxon>Agaricomycetes</taxon>
        <taxon>Agaricomycetidae</taxon>
        <taxon>Agaricales</taxon>
        <taxon>Marasmiineae</taxon>
        <taxon>Physalacriaceae</taxon>
        <taxon>Armillaria</taxon>
    </lineage>
</organism>
<comment type="similarity">
    <text evidence="1 3">Belongs to the CMC family.</text>
</comment>
<dbReference type="AlphaFoldDB" id="A0A284QUK7"/>
<keyword evidence="2" id="KW-1015">Disulfide bond</keyword>
<dbReference type="Proteomes" id="UP000219338">
    <property type="component" value="Unassembled WGS sequence"/>
</dbReference>
<comment type="function">
    <text evidence="3">Required for mitochondrial cytochrome c oxidase (COX) assembly and respiration.</text>
</comment>
<reference evidence="6" key="1">
    <citation type="journal article" date="2017" name="Nat. Ecol. Evol.">
        <title>Genome expansion and lineage-specific genetic innovations in the forest pathogenic fungi Armillaria.</title>
        <authorList>
            <person name="Sipos G."/>
            <person name="Prasanna A.N."/>
            <person name="Walter M.C."/>
            <person name="O'Connor E."/>
            <person name="Balint B."/>
            <person name="Krizsan K."/>
            <person name="Kiss B."/>
            <person name="Hess J."/>
            <person name="Varga T."/>
            <person name="Slot J."/>
            <person name="Riley R."/>
            <person name="Boka B."/>
            <person name="Rigling D."/>
            <person name="Barry K."/>
            <person name="Lee J."/>
            <person name="Mihaltcheva S."/>
            <person name="LaButti K."/>
            <person name="Lipzen A."/>
            <person name="Waldron R."/>
            <person name="Moloney N.M."/>
            <person name="Sperisen C."/>
            <person name="Kredics L."/>
            <person name="Vagvoelgyi C."/>
            <person name="Patrignani A."/>
            <person name="Fitzpatrick D."/>
            <person name="Nagy I."/>
            <person name="Doyle S."/>
            <person name="Anderson J.B."/>
            <person name="Grigoriev I.V."/>
            <person name="Gueldener U."/>
            <person name="Muensterkoetter M."/>
            <person name="Nagy L.G."/>
        </authorList>
    </citation>
    <scope>NUCLEOTIDE SEQUENCE [LARGE SCALE GENOMIC DNA]</scope>
    <source>
        <strain evidence="6">C18/9</strain>
    </source>
</reference>
<dbReference type="InterPro" id="IPR013892">
    <property type="entry name" value="Cyt_c_biogenesis_Cmc1-like"/>
</dbReference>
<evidence type="ECO:0000313" key="6">
    <source>
        <dbReference type="Proteomes" id="UP000219338"/>
    </source>
</evidence>
<comment type="subcellular location">
    <subcellularLocation>
        <location evidence="3">Mitochondrion inner membrane</location>
    </subcellularLocation>
</comment>
<keyword evidence="3" id="KW-0999">Mitochondrion inner membrane</keyword>
<evidence type="ECO:0000313" key="5">
    <source>
        <dbReference type="EMBL" id="SJL00175.1"/>
    </source>
</evidence>
<keyword evidence="3" id="KW-0143">Chaperone</keyword>
<gene>
    <name evidence="5" type="ORF">ARMOST_03487</name>
</gene>
<evidence type="ECO:0000256" key="2">
    <source>
        <dbReference type="ARBA" id="ARBA00023157"/>
    </source>
</evidence>
<sequence length="79" mass="9379">MHPQLSDRKIICKDFIQALEQCHSSFVARMSGYCNREADELNACLRKERLARTADNREQAKVRRAKREQSMKEFYNDEI</sequence>
<evidence type="ECO:0000256" key="1">
    <source>
        <dbReference type="ARBA" id="ARBA00007347"/>
    </source>
</evidence>
<dbReference type="OMA" id="PYNANCE"/>
<dbReference type="STRING" id="47428.A0A284QUK7"/>
<evidence type="ECO:0000256" key="3">
    <source>
        <dbReference type="RuleBase" id="RU364104"/>
    </source>
</evidence>
<evidence type="ECO:0000256" key="4">
    <source>
        <dbReference type="SAM" id="MobiDB-lite"/>
    </source>
</evidence>